<accession>A0A3G1L3S9</accession>
<keyword evidence="4" id="KW-0812">Transmembrane</keyword>
<proteinExistence type="predicted"/>
<dbReference type="InterPro" id="IPR050465">
    <property type="entry name" value="UPF0194_transport"/>
</dbReference>
<keyword evidence="4" id="KW-0472">Membrane</keyword>
<gene>
    <name evidence="5" type="ORF">SCBWM1_gp157</name>
</gene>
<comment type="subcellular location">
    <subcellularLocation>
        <location evidence="1">Cell envelope</location>
    </subcellularLocation>
</comment>
<dbReference type="EMBL" id="MG450654">
    <property type="protein sequence ID" value="ATW62841.1"/>
    <property type="molecule type" value="Genomic_DNA"/>
</dbReference>
<keyword evidence="2 3" id="KW-0175">Coiled coil</keyword>
<evidence type="ECO:0000256" key="3">
    <source>
        <dbReference type="SAM" id="Coils"/>
    </source>
</evidence>
<dbReference type="PANTHER" id="PTHR32347:SF29">
    <property type="entry name" value="UPF0194 MEMBRANE PROTEIN YBHG"/>
    <property type="match status" value="1"/>
</dbReference>
<keyword evidence="4" id="KW-1133">Transmembrane helix</keyword>
<dbReference type="PANTHER" id="PTHR32347">
    <property type="entry name" value="EFFLUX SYSTEM COMPONENT YKNX-RELATED"/>
    <property type="match status" value="1"/>
</dbReference>
<feature type="transmembrane region" description="Helical" evidence="4">
    <location>
        <begin position="6"/>
        <end position="26"/>
    </location>
</feature>
<evidence type="ECO:0000256" key="4">
    <source>
        <dbReference type="SAM" id="Phobius"/>
    </source>
</evidence>
<evidence type="ECO:0000256" key="1">
    <source>
        <dbReference type="ARBA" id="ARBA00004196"/>
    </source>
</evidence>
<reference evidence="5 6" key="1">
    <citation type="journal article" date="2018" name="Environ. Microbiol.">
        <title>Novel phage-host interactions and evolution as revealed by a cyanomyovirus isolated from an estuarine environment.</title>
        <authorList>
            <person name="Xu Y."/>
            <person name="Zhang R."/>
            <person name="Wang N."/>
            <person name="Cai L."/>
            <person name="Tong Y."/>
            <person name="Sun Q."/>
            <person name="Chen F."/>
            <person name="Jiao N."/>
        </authorList>
    </citation>
    <scope>NUCLEOTIDE SEQUENCE [LARGE SCALE GENOMIC DNA]</scope>
</reference>
<sequence>MKKTNLPTAATVAGGIGLLGLSLFLWSSFLHVRSRDSVVEVKTLSIKSPIAGVITDLNLVAGDTVKDGEPLFEVRNPVIPKPRVSDLKIQLSTLESELQVLLQGDKRNSLLLTEATVDQRNQIRLQVRKQTEELLSLEKAKVQAIQEAAFAKREYQRKKVLYEQGAYAFDLVDRAETTMRKANQEVSAAQNRIQAQKQVLEAAKKNLTLIATRGGSDPEARLRDITTQSLKTEEEISSHRNMISYLKTQIASAQQEYFRSAMATPTSPINGVVWKVDLQSGSGVKEQENVLHLLDCNTRWVNSYVKEGDLKRIRIGQEAEVELFGSREKLSGKVSLIRSGIGRTTDGRDFLKLLPINIYRESQVRVDIHPTTDIREESKNMCYAGYTGKVTFL</sequence>
<dbReference type="Gene3D" id="2.40.50.100">
    <property type="match status" value="1"/>
</dbReference>
<organism evidence="5 6">
    <name type="scientific">Synechococcus phage S-CBWM1</name>
    <dbReference type="NCBI Taxonomy" id="2053653"/>
    <lineage>
        <taxon>Viruses</taxon>
        <taxon>Duplodnaviria</taxon>
        <taxon>Heunggongvirae</taxon>
        <taxon>Uroviricota</taxon>
        <taxon>Caudoviricetes</taxon>
        <taxon>Aokuangvirus</taxon>
        <taxon>Aokuangvirus SCBWM1</taxon>
    </lineage>
</organism>
<evidence type="ECO:0000313" key="5">
    <source>
        <dbReference type="EMBL" id="ATW62841.1"/>
    </source>
</evidence>
<keyword evidence="6" id="KW-1185">Reference proteome</keyword>
<feature type="coiled-coil region" evidence="3">
    <location>
        <begin position="120"/>
        <end position="206"/>
    </location>
</feature>
<dbReference type="Gene3D" id="2.40.30.170">
    <property type="match status" value="1"/>
</dbReference>
<name>A0A3G1L3S9_9CAUD</name>
<evidence type="ECO:0000313" key="6">
    <source>
        <dbReference type="Proteomes" id="UP000274731"/>
    </source>
</evidence>
<protein>
    <submittedName>
        <fullName evidence="5">Multidrug resistance efflux pump membrane protein</fullName>
    </submittedName>
</protein>
<dbReference type="Proteomes" id="UP000274731">
    <property type="component" value="Segment"/>
</dbReference>
<evidence type="ECO:0000256" key="2">
    <source>
        <dbReference type="ARBA" id="ARBA00023054"/>
    </source>
</evidence>